<feature type="compositionally biased region" description="Basic and acidic residues" evidence="1">
    <location>
        <begin position="119"/>
        <end position="128"/>
    </location>
</feature>
<dbReference type="EMBL" id="BPLQ01008249">
    <property type="protein sequence ID" value="GIY36135.1"/>
    <property type="molecule type" value="Genomic_DNA"/>
</dbReference>
<sequence length="128" mass="14117">MSLPSRIRPSVLSDDLSVSGMPPQVIPETPPYLRLRLPGHVRPVSGQFTVIPEPLPLCLRICLPGHVRPVSGRTAASLRVRGRFAAPTDVHQKFKELLLFVYGGRNERPSNSEGTAAKRRVDDSLYVP</sequence>
<organism evidence="2 3">
    <name type="scientific">Caerostris darwini</name>
    <dbReference type="NCBI Taxonomy" id="1538125"/>
    <lineage>
        <taxon>Eukaryota</taxon>
        <taxon>Metazoa</taxon>
        <taxon>Ecdysozoa</taxon>
        <taxon>Arthropoda</taxon>
        <taxon>Chelicerata</taxon>
        <taxon>Arachnida</taxon>
        <taxon>Araneae</taxon>
        <taxon>Araneomorphae</taxon>
        <taxon>Entelegynae</taxon>
        <taxon>Araneoidea</taxon>
        <taxon>Araneidae</taxon>
        <taxon>Caerostris</taxon>
    </lineage>
</organism>
<dbReference type="Proteomes" id="UP001054837">
    <property type="component" value="Unassembled WGS sequence"/>
</dbReference>
<dbReference type="AlphaFoldDB" id="A0AAV4SPV5"/>
<keyword evidence="3" id="KW-1185">Reference proteome</keyword>
<feature type="region of interest" description="Disordered" evidence="1">
    <location>
        <begin position="108"/>
        <end position="128"/>
    </location>
</feature>
<accession>A0AAV4SPV5</accession>
<name>A0AAV4SPV5_9ARAC</name>
<evidence type="ECO:0000313" key="3">
    <source>
        <dbReference type="Proteomes" id="UP001054837"/>
    </source>
</evidence>
<reference evidence="2 3" key="1">
    <citation type="submission" date="2021-06" db="EMBL/GenBank/DDBJ databases">
        <title>Caerostris darwini draft genome.</title>
        <authorList>
            <person name="Kono N."/>
            <person name="Arakawa K."/>
        </authorList>
    </citation>
    <scope>NUCLEOTIDE SEQUENCE [LARGE SCALE GENOMIC DNA]</scope>
</reference>
<comment type="caution">
    <text evidence="2">The sequence shown here is derived from an EMBL/GenBank/DDBJ whole genome shotgun (WGS) entry which is preliminary data.</text>
</comment>
<evidence type="ECO:0000313" key="2">
    <source>
        <dbReference type="EMBL" id="GIY36135.1"/>
    </source>
</evidence>
<evidence type="ECO:0000256" key="1">
    <source>
        <dbReference type="SAM" id="MobiDB-lite"/>
    </source>
</evidence>
<protein>
    <submittedName>
        <fullName evidence="2">Uncharacterized protein</fullName>
    </submittedName>
</protein>
<gene>
    <name evidence="2" type="ORF">CDAR_479811</name>
</gene>
<proteinExistence type="predicted"/>